<dbReference type="RefSeq" id="WP_008480541.1">
    <property type="nucleotide sequence ID" value="NZ_CAGS01000463.1"/>
</dbReference>
<name>I4ELJ2_9BACT</name>
<reference evidence="2 3" key="1">
    <citation type="journal article" date="2012" name="ISME J.">
        <title>Nitrification expanded: discovery, physiology and genomics of a nitrite-oxidizing bacterium from the phylum Chloroflexi.</title>
        <authorList>
            <person name="Sorokin D.Y."/>
            <person name="Lucker S."/>
            <person name="Vejmelkova D."/>
            <person name="Kostrikina N.A."/>
            <person name="Kleerebezem R."/>
            <person name="Rijpstra W.I."/>
            <person name="Damste J.S."/>
            <person name="Le Paslier D."/>
            <person name="Muyzer G."/>
            <person name="Wagner M."/>
            <person name="van Loosdrecht M.C."/>
            <person name="Daims H."/>
        </authorList>
    </citation>
    <scope>NUCLEOTIDE SEQUENCE [LARGE SCALE GENOMIC DNA]</scope>
    <source>
        <strain evidence="3">none</strain>
    </source>
</reference>
<sequence>MRSVRIAAKYLCLANLFVGIAAFFAPAVTGNSDRILNIHPGRLFGIFAVNWLHALMHVVLGLAGISAWRRASSSVTYLQLLAAVFGALSIMGFSKGRGRSGIYFVMGMALNRADNILHGIWAGAAALFAVRPRRVKALR</sequence>
<dbReference type="OrthoDB" id="572373at2"/>
<keyword evidence="1" id="KW-1133">Transmembrane helix</keyword>
<comment type="caution">
    <text evidence="2">The sequence shown here is derived from an EMBL/GenBank/DDBJ whole genome shotgun (WGS) entry which is preliminary data.</text>
</comment>
<dbReference type="EMBL" id="CAGS01000463">
    <property type="protein sequence ID" value="CCF85554.1"/>
    <property type="molecule type" value="Genomic_DNA"/>
</dbReference>
<accession>I4ELJ2</accession>
<feature type="transmembrane region" description="Helical" evidence="1">
    <location>
        <begin position="7"/>
        <end position="28"/>
    </location>
</feature>
<dbReference type="AlphaFoldDB" id="I4ELJ2"/>
<evidence type="ECO:0000313" key="3">
    <source>
        <dbReference type="Proteomes" id="UP000004221"/>
    </source>
</evidence>
<feature type="transmembrane region" description="Helical" evidence="1">
    <location>
        <begin position="75"/>
        <end position="93"/>
    </location>
</feature>
<evidence type="ECO:0008006" key="4">
    <source>
        <dbReference type="Google" id="ProtNLM"/>
    </source>
</evidence>
<proteinExistence type="predicted"/>
<feature type="transmembrane region" description="Helical" evidence="1">
    <location>
        <begin position="48"/>
        <end position="68"/>
    </location>
</feature>
<evidence type="ECO:0000313" key="2">
    <source>
        <dbReference type="EMBL" id="CCF85554.1"/>
    </source>
</evidence>
<protein>
    <recommendedName>
        <fullName evidence="4">DUF4383 domain-containing protein</fullName>
    </recommendedName>
</protein>
<feature type="transmembrane region" description="Helical" evidence="1">
    <location>
        <begin position="113"/>
        <end position="130"/>
    </location>
</feature>
<keyword evidence="3" id="KW-1185">Reference proteome</keyword>
<keyword evidence="1" id="KW-0812">Transmembrane</keyword>
<evidence type="ECO:0000256" key="1">
    <source>
        <dbReference type="SAM" id="Phobius"/>
    </source>
</evidence>
<dbReference type="Pfam" id="PF14325">
    <property type="entry name" value="DUF4383"/>
    <property type="match status" value="1"/>
</dbReference>
<dbReference type="Proteomes" id="UP000004221">
    <property type="component" value="Unassembled WGS sequence"/>
</dbReference>
<keyword evidence="1" id="KW-0472">Membrane</keyword>
<organism evidence="2 3">
    <name type="scientific">Nitrolancea hollandica Lb</name>
    <dbReference type="NCBI Taxonomy" id="1129897"/>
    <lineage>
        <taxon>Bacteria</taxon>
        <taxon>Pseudomonadati</taxon>
        <taxon>Thermomicrobiota</taxon>
        <taxon>Thermomicrobia</taxon>
        <taxon>Sphaerobacterales</taxon>
        <taxon>Sphaerobacterineae</taxon>
        <taxon>Sphaerobacteraceae</taxon>
        <taxon>Nitrolancea</taxon>
    </lineage>
</organism>
<gene>
    <name evidence="2" type="ORF">NITHO_5150002</name>
</gene>